<dbReference type="OMA" id="WREDSKK"/>
<feature type="region of interest" description="Disordered" evidence="1">
    <location>
        <begin position="131"/>
        <end position="420"/>
    </location>
</feature>
<dbReference type="EMBL" id="MNAD01001400">
    <property type="protein sequence ID" value="OJT05711.1"/>
    <property type="molecule type" value="Genomic_DNA"/>
</dbReference>
<feature type="compositionally biased region" description="Acidic residues" evidence="1">
    <location>
        <begin position="259"/>
        <end position="283"/>
    </location>
</feature>
<feature type="compositionally biased region" description="Polar residues" evidence="1">
    <location>
        <begin position="397"/>
        <end position="412"/>
    </location>
</feature>
<feature type="compositionally biased region" description="Basic and acidic residues" evidence="1">
    <location>
        <begin position="334"/>
        <end position="344"/>
    </location>
</feature>
<dbReference type="Pfam" id="PF19271">
    <property type="entry name" value="Nis1"/>
    <property type="match status" value="1"/>
</dbReference>
<reference evidence="3 4" key="1">
    <citation type="submission" date="2016-10" db="EMBL/GenBank/DDBJ databases">
        <title>Genome sequence of the basidiomycete white-rot fungus Trametes pubescens.</title>
        <authorList>
            <person name="Makela M.R."/>
            <person name="Granchi Z."/>
            <person name="Peng M."/>
            <person name="De Vries R.P."/>
            <person name="Grigoriev I."/>
            <person name="Riley R."/>
            <person name="Hilden K."/>
        </authorList>
    </citation>
    <scope>NUCLEOTIDE SEQUENCE [LARGE SCALE GENOMIC DNA]</scope>
    <source>
        <strain evidence="3 4">FBCC735</strain>
    </source>
</reference>
<feature type="region of interest" description="Disordered" evidence="1">
    <location>
        <begin position="436"/>
        <end position="483"/>
    </location>
</feature>
<feature type="signal peptide" evidence="2">
    <location>
        <begin position="1"/>
        <end position="16"/>
    </location>
</feature>
<dbReference type="InterPro" id="IPR045469">
    <property type="entry name" value="Nis1"/>
</dbReference>
<evidence type="ECO:0000256" key="2">
    <source>
        <dbReference type="SAM" id="SignalP"/>
    </source>
</evidence>
<sequence>MKSALVFLGLVGCALAQSVAIFAPAANAPVAAGSDLVVDVEKKPGLSGATSVSVVIGLTPCRGDCSAITATGGIGQVLFKGNYDPQIVAGSGSSAGFQNFTVTIPSATPKGPALLNVGHYFLAGASAAESRPAKRRIQRIESDDEDEEEMGAGRPSYDPPARSSRRKKARRASREAAAGSDDDYAEGDMDVDVDIDGDIEDTRFLPEPHHGTSRSISPAPAKRRLSGVAASSSKARGKEAKSSKSKTSTKKPRRQVVWTDDEDDDFDDPEVVVTDDDDFDPEPDYSSSKKSVKGKVGKTNTGKPSARSKGGREKDEKEIVFRDERRLPTTASDPSRRPKAHDEVPVSNAFTADITDEASLPKKRKLPTIKKNKPSTAGSTAPSTPSAPKPLPAVVEKSQTSRTPAPTSNQVGTRKPAGASADINLLDSSVYSELFKSTQPGVSTPNSGLNRKQKEEERRKELNRMRDEARAKRNADTKNAFDLQASPEKIERFVLHRLRHSTARFPNVLGATFKEMHDRTRVPVSTSASAPTSTLAGEQR</sequence>
<gene>
    <name evidence="3" type="ORF">TRAPUB_3466</name>
</gene>
<organism evidence="3 4">
    <name type="scientific">Trametes pubescens</name>
    <name type="common">White-rot fungus</name>
    <dbReference type="NCBI Taxonomy" id="154538"/>
    <lineage>
        <taxon>Eukaryota</taxon>
        <taxon>Fungi</taxon>
        <taxon>Dikarya</taxon>
        <taxon>Basidiomycota</taxon>
        <taxon>Agaricomycotina</taxon>
        <taxon>Agaricomycetes</taxon>
        <taxon>Polyporales</taxon>
        <taxon>Polyporaceae</taxon>
        <taxon>Trametes</taxon>
    </lineage>
</organism>
<dbReference type="OrthoDB" id="3362703at2759"/>
<feature type="compositionally biased region" description="Acidic residues" evidence="1">
    <location>
        <begin position="180"/>
        <end position="199"/>
    </location>
</feature>
<dbReference type="Proteomes" id="UP000184267">
    <property type="component" value="Unassembled WGS sequence"/>
</dbReference>
<proteinExistence type="predicted"/>
<accession>A0A1M2VDI6</accession>
<feature type="region of interest" description="Disordered" evidence="1">
    <location>
        <begin position="520"/>
        <end position="540"/>
    </location>
</feature>
<feature type="compositionally biased region" description="Basic residues" evidence="1">
    <location>
        <begin position="361"/>
        <end position="373"/>
    </location>
</feature>
<feature type="chain" id="PRO_5012973705" evidence="2">
    <location>
        <begin position="17"/>
        <end position="540"/>
    </location>
</feature>
<feature type="compositionally biased region" description="Basic and acidic residues" evidence="1">
    <location>
        <begin position="452"/>
        <end position="476"/>
    </location>
</feature>
<feature type="compositionally biased region" description="Basic and acidic residues" evidence="1">
    <location>
        <begin position="310"/>
        <end position="327"/>
    </location>
</feature>
<keyword evidence="4" id="KW-1185">Reference proteome</keyword>
<feature type="compositionally biased region" description="Low complexity" evidence="1">
    <location>
        <begin position="522"/>
        <end position="534"/>
    </location>
</feature>
<feature type="compositionally biased region" description="Basic residues" evidence="1">
    <location>
        <begin position="243"/>
        <end position="254"/>
    </location>
</feature>
<comment type="caution">
    <text evidence="3">The sequence shown here is derived from an EMBL/GenBank/DDBJ whole genome shotgun (WGS) entry which is preliminary data.</text>
</comment>
<feature type="compositionally biased region" description="Polar residues" evidence="1">
    <location>
        <begin position="436"/>
        <end position="450"/>
    </location>
</feature>
<dbReference type="AlphaFoldDB" id="A0A1M2VDI6"/>
<protein>
    <submittedName>
        <fullName evidence="3">Uncharacterized protein</fullName>
    </submittedName>
</protein>
<keyword evidence="2" id="KW-0732">Signal</keyword>
<evidence type="ECO:0000313" key="3">
    <source>
        <dbReference type="EMBL" id="OJT05711.1"/>
    </source>
</evidence>
<feature type="compositionally biased region" description="Basic and acidic residues" evidence="1">
    <location>
        <begin position="200"/>
        <end position="210"/>
    </location>
</feature>
<feature type="compositionally biased region" description="Low complexity" evidence="1">
    <location>
        <begin position="374"/>
        <end position="384"/>
    </location>
</feature>
<evidence type="ECO:0000313" key="4">
    <source>
        <dbReference type="Proteomes" id="UP000184267"/>
    </source>
</evidence>
<evidence type="ECO:0000256" key="1">
    <source>
        <dbReference type="SAM" id="MobiDB-lite"/>
    </source>
</evidence>
<name>A0A1M2VDI6_TRAPU</name>